<feature type="repeat" description="ANK" evidence="3">
    <location>
        <begin position="310"/>
        <end position="342"/>
    </location>
</feature>
<feature type="region of interest" description="Disordered" evidence="4">
    <location>
        <begin position="518"/>
        <end position="545"/>
    </location>
</feature>
<keyword evidence="2 3" id="KW-0040">ANK repeat</keyword>
<keyword evidence="6" id="KW-1185">Reference proteome</keyword>
<feature type="compositionally biased region" description="Low complexity" evidence="4">
    <location>
        <begin position="144"/>
        <end position="156"/>
    </location>
</feature>
<evidence type="ECO:0000313" key="5">
    <source>
        <dbReference type="EMBL" id="KAL1619996.1"/>
    </source>
</evidence>
<proteinExistence type="predicted"/>
<evidence type="ECO:0000256" key="2">
    <source>
        <dbReference type="ARBA" id="ARBA00023043"/>
    </source>
</evidence>
<feature type="region of interest" description="Disordered" evidence="4">
    <location>
        <begin position="434"/>
        <end position="462"/>
    </location>
</feature>
<dbReference type="SMART" id="SM00248">
    <property type="entry name" value="ANK"/>
    <property type="match status" value="1"/>
</dbReference>
<dbReference type="InterPro" id="IPR002110">
    <property type="entry name" value="Ankyrin_rpt"/>
</dbReference>
<dbReference type="Pfam" id="PF00023">
    <property type="entry name" value="Ank"/>
    <property type="match status" value="1"/>
</dbReference>
<feature type="region of interest" description="Disordered" evidence="4">
    <location>
        <begin position="245"/>
        <end position="272"/>
    </location>
</feature>
<sequence length="545" mass="60723">MSHDSALNSLHRNPSARKRLWQSVTQQNGSQPTKRGRKALEWPKKKERYLYLVVTETSVPIDRIPCLLWDDDFKPTPYQCREKFKKLSGGTTPDEHRLKNTAKTATTLENKKAYLRKQCKKWLKRENGSGSELPVNEETPSLCSSPSETPPATASSQGTPSDFTEPDWVLFSPASYDSLHFSFDGTVQATSNVPDPAYSKNPSEPSESWRQEMEKIQQKYPAGFFDYLKARASISFRSVRDSHGTAYTRWSGSSSRRPSATPQDLSTEAETSSFKSELMDLLRAVDRQKDPKYPEALRKALSGETARTTTGETPLHIAAAHGNVLACKVLLDLGADVYARNMSDEEPPTCTDMIKAAPHHNEYQNSRAPKSQKRNSLSSLLQLSRKSMIATDKTAQTVQASETPSHEPSFGYYHAELGSTAALGLSSDCSESFVSENEFVPGPAGQANASSTTPPEGTPSHNQMSYQVRMLYRNSLANFGEQAEAPRQDPHLQTVFEEHDGIPLSACEAFFNDHEISLENSDQHAATEERGTERRGDYEVELAWR</sequence>
<evidence type="ECO:0000256" key="3">
    <source>
        <dbReference type="PROSITE-ProRule" id="PRU00023"/>
    </source>
</evidence>
<feature type="compositionally biased region" description="Polar residues" evidence="4">
    <location>
        <begin position="248"/>
        <end position="272"/>
    </location>
</feature>
<evidence type="ECO:0000256" key="1">
    <source>
        <dbReference type="ARBA" id="ARBA00022737"/>
    </source>
</evidence>
<dbReference type="EMBL" id="JAJVDC020000177">
    <property type="protein sequence ID" value="KAL1619996.1"/>
    <property type="molecule type" value="Genomic_DNA"/>
</dbReference>
<comment type="caution">
    <text evidence="5">The sequence shown here is derived from an EMBL/GenBank/DDBJ whole genome shotgun (WGS) entry which is preliminary data.</text>
</comment>
<dbReference type="Proteomes" id="UP001521116">
    <property type="component" value="Unassembled WGS sequence"/>
</dbReference>
<evidence type="ECO:0008006" key="7">
    <source>
        <dbReference type="Google" id="ProtNLM"/>
    </source>
</evidence>
<dbReference type="InterPro" id="IPR036770">
    <property type="entry name" value="Ankyrin_rpt-contain_sf"/>
</dbReference>
<dbReference type="SUPFAM" id="SSF48403">
    <property type="entry name" value="Ankyrin repeat"/>
    <property type="match status" value="1"/>
</dbReference>
<feature type="compositionally biased region" description="Polar residues" evidence="4">
    <location>
        <begin position="1"/>
        <end position="12"/>
    </location>
</feature>
<gene>
    <name evidence="5" type="ORF">SLS56_009869</name>
</gene>
<feature type="region of interest" description="Disordered" evidence="4">
    <location>
        <begin position="1"/>
        <end position="40"/>
    </location>
</feature>
<protein>
    <recommendedName>
        <fullName evidence="7">Ankyrin repeat protein</fullName>
    </recommendedName>
</protein>
<feature type="region of interest" description="Disordered" evidence="4">
    <location>
        <begin position="126"/>
        <end position="164"/>
    </location>
</feature>
<accession>A0ABR3SGJ9</accession>
<feature type="compositionally biased region" description="Polar residues" evidence="4">
    <location>
        <begin position="393"/>
        <end position="403"/>
    </location>
</feature>
<organism evidence="5 6">
    <name type="scientific">Neofusicoccum ribis</name>
    <dbReference type="NCBI Taxonomy" id="45134"/>
    <lineage>
        <taxon>Eukaryota</taxon>
        <taxon>Fungi</taxon>
        <taxon>Dikarya</taxon>
        <taxon>Ascomycota</taxon>
        <taxon>Pezizomycotina</taxon>
        <taxon>Dothideomycetes</taxon>
        <taxon>Dothideomycetes incertae sedis</taxon>
        <taxon>Botryosphaeriales</taxon>
        <taxon>Botryosphaeriaceae</taxon>
        <taxon>Neofusicoccum</taxon>
    </lineage>
</organism>
<keyword evidence="1" id="KW-0677">Repeat</keyword>
<dbReference type="PANTHER" id="PTHR24171">
    <property type="entry name" value="ANKYRIN REPEAT DOMAIN-CONTAINING PROTEIN 39-RELATED"/>
    <property type="match status" value="1"/>
</dbReference>
<dbReference type="PROSITE" id="PS50088">
    <property type="entry name" value="ANK_REPEAT"/>
    <property type="match status" value="1"/>
</dbReference>
<feature type="region of interest" description="Disordered" evidence="4">
    <location>
        <begin position="191"/>
        <end position="213"/>
    </location>
</feature>
<reference evidence="5 6" key="1">
    <citation type="submission" date="2024-02" db="EMBL/GenBank/DDBJ databases">
        <title>De novo assembly and annotation of 12 fungi associated with fruit tree decline syndrome in Ontario, Canada.</title>
        <authorList>
            <person name="Sulman M."/>
            <person name="Ellouze W."/>
            <person name="Ilyukhin E."/>
        </authorList>
    </citation>
    <scope>NUCLEOTIDE SEQUENCE [LARGE SCALE GENOMIC DNA]</scope>
    <source>
        <strain evidence="5 6">M1-105</strain>
    </source>
</reference>
<feature type="compositionally biased region" description="Polar residues" evidence="4">
    <location>
        <begin position="22"/>
        <end position="33"/>
    </location>
</feature>
<feature type="compositionally biased region" description="Polar residues" evidence="4">
    <location>
        <begin position="447"/>
        <end position="462"/>
    </location>
</feature>
<evidence type="ECO:0000256" key="4">
    <source>
        <dbReference type="SAM" id="MobiDB-lite"/>
    </source>
</evidence>
<feature type="region of interest" description="Disordered" evidence="4">
    <location>
        <begin position="391"/>
        <end position="411"/>
    </location>
</feature>
<dbReference type="Gene3D" id="1.25.40.20">
    <property type="entry name" value="Ankyrin repeat-containing domain"/>
    <property type="match status" value="1"/>
</dbReference>
<name>A0ABR3SGJ9_9PEZI</name>
<dbReference type="PROSITE" id="PS50297">
    <property type="entry name" value="ANK_REP_REGION"/>
    <property type="match status" value="1"/>
</dbReference>
<evidence type="ECO:0000313" key="6">
    <source>
        <dbReference type="Proteomes" id="UP001521116"/>
    </source>
</evidence>